<evidence type="ECO:0000256" key="1">
    <source>
        <dbReference type="SAM" id="Phobius"/>
    </source>
</evidence>
<feature type="transmembrane region" description="Helical" evidence="1">
    <location>
        <begin position="186"/>
        <end position="206"/>
    </location>
</feature>
<sequence length="225" mass="24739">MKSGDLTLESAPAAPPRARLIRVMIAVLLIGGATLIVRAAPWFDPDVAELTGRLLRVRQEADAARGSAESWRDFAEPANVELKTIAQDARRAHQRRQGPWRWIAGEDRREEAALREAQRIAESDLPALIAAGPKGNPLRERTVADALARLDDHLGGASPYLPPLRPIENQAGLDRDAEATPASPGWLLKLLVVDAVLVGLGLLWWWRRSMISRRAGLNRASRKVD</sequence>
<feature type="transmembrane region" description="Helical" evidence="1">
    <location>
        <begin position="20"/>
        <end position="40"/>
    </location>
</feature>
<evidence type="ECO:0000313" key="2">
    <source>
        <dbReference type="EMBL" id="QDT52127.1"/>
    </source>
</evidence>
<dbReference type="RefSeq" id="WP_145026231.1">
    <property type="nucleotide sequence ID" value="NZ_CP036271.1"/>
</dbReference>
<evidence type="ECO:0000313" key="3">
    <source>
        <dbReference type="Proteomes" id="UP000315700"/>
    </source>
</evidence>
<accession>A0A517S7M9</accession>
<dbReference type="EMBL" id="CP036271">
    <property type="protein sequence ID" value="QDT52127.1"/>
    <property type="molecule type" value="Genomic_DNA"/>
</dbReference>
<name>A0A517S7M9_9PLAN</name>
<proteinExistence type="predicted"/>
<reference evidence="2 3" key="1">
    <citation type="submission" date="2019-02" db="EMBL/GenBank/DDBJ databases">
        <title>Deep-cultivation of Planctomycetes and their phenomic and genomic characterization uncovers novel biology.</title>
        <authorList>
            <person name="Wiegand S."/>
            <person name="Jogler M."/>
            <person name="Boedeker C."/>
            <person name="Pinto D."/>
            <person name="Vollmers J."/>
            <person name="Rivas-Marin E."/>
            <person name="Kohn T."/>
            <person name="Peeters S.H."/>
            <person name="Heuer A."/>
            <person name="Rast P."/>
            <person name="Oberbeckmann S."/>
            <person name="Bunk B."/>
            <person name="Jeske O."/>
            <person name="Meyerdierks A."/>
            <person name="Storesund J.E."/>
            <person name="Kallscheuer N."/>
            <person name="Luecker S."/>
            <person name="Lage O.M."/>
            <person name="Pohl T."/>
            <person name="Merkel B.J."/>
            <person name="Hornburger P."/>
            <person name="Mueller R.-W."/>
            <person name="Bruemmer F."/>
            <person name="Labrenz M."/>
            <person name="Spormann A.M."/>
            <person name="Op den Camp H."/>
            <person name="Overmann J."/>
            <person name="Amann R."/>
            <person name="Jetten M.S.M."/>
            <person name="Mascher T."/>
            <person name="Medema M.H."/>
            <person name="Devos D.P."/>
            <person name="Kaster A.-K."/>
            <person name="Ovreas L."/>
            <person name="Rohde M."/>
            <person name="Galperin M.Y."/>
            <person name="Jogler C."/>
        </authorList>
    </citation>
    <scope>NUCLEOTIDE SEQUENCE [LARGE SCALE GENOMIC DNA]</scope>
    <source>
        <strain evidence="2 3">Pan44</strain>
    </source>
</reference>
<organism evidence="2 3">
    <name type="scientific">Caulifigura coniformis</name>
    <dbReference type="NCBI Taxonomy" id="2527983"/>
    <lineage>
        <taxon>Bacteria</taxon>
        <taxon>Pseudomonadati</taxon>
        <taxon>Planctomycetota</taxon>
        <taxon>Planctomycetia</taxon>
        <taxon>Planctomycetales</taxon>
        <taxon>Planctomycetaceae</taxon>
        <taxon>Caulifigura</taxon>
    </lineage>
</organism>
<protein>
    <submittedName>
        <fullName evidence="2">Uncharacterized protein</fullName>
    </submittedName>
</protein>
<dbReference type="KEGG" id="ccos:Pan44_01360"/>
<keyword evidence="1" id="KW-0472">Membrane</keyword>
<keyword evidence="3" id="KW-1185">Reference proteome</keyword>
<dbReference type="Proteomes" id="UP000315700">
    <property type="component" value="Chromosome"/>
</dbReference>
<gene>
    <name evidence="2" type="ORF">Pan44_01360</name>
</gene>
<keyword evidence="1" id="KW-1133">Transmembrane helix</keyword>
<keyword evidence="1" id="KW-0812">Transmembrane</keyword>
<dbReference type="InParanoid" id="A0A517S7M9"/>
<dbReference type="AlphaFoldDB" id="A0A517S7M9"/>